<protein>
    <submittedName>
        <fullName evidence="1">Uncharacterized protein</fullName>
    </submittedName>
</protein>
<proteinExistence type="predicted"/>
<dbReference type="EMBL" id="MK552327">
    <property type="protein sequence ID" value="QBJ02569.1"/>
    <property type="molecule type" value="Genomic_DNA"/>
</dbReference>
<reference evidence="1 2" key="1">
    <citation type="submission" date="2019-02" db="EMBL/GenBank/DDBJ databases">
        <authorList>
            <person name="Frampton R.A."/>
            <person name="Wojtus J.K."/>
            <person name="Fineran P.C."/>
            <person name="Hendrickson H.L."/>
        </authorList>
    </citation>
    <scope>NUCLEOTIDE SEQUENCE [LARGE SCALE GENOMIC DNA]</scope>
</reference>
<gene>
    <name evidence="1" type="ORF">PSA21_39</name>
</gene>
<evidence type="ECO:0000313" key="1">
    <source>
        <dbReference type="EMBL" id="QBJ02569.1"/>
    </source>
</evidence>
<sequence>MSDNKFVLLDTRHQVKEMLDYLTHIQQQQPLVGLVVPSKGQALNMVQTIIAEMMEGINKNIKSGTDWDVVRASILYGMVPAQVLHRQVKFVERIFDHPLIHTMYDDLRRQVSAHEKYTSYNTWEVMNTGSMIGLYDAGDQRILNWEMLEDAQEDKYVTLDLTRVYEAVLEQFVKNFGPYPESQVDTMIIETVLGMFPQLKRVDKRQEVVNYDMAAAYGVPNLADWIDQYIRSVLTTFNVPAFGQYIEPGVTYECNYVLHRLTIREHKEETVEVDSDADLAKQLLRGDYLPREERERAERYIRENQ</sequence>
<organism evidence="1 2">
    <name type="scientific">Pseudomonas phage Psa21</name>
    <dbReference type="NCBI Taxonomy" id="2530023"/>
    <lineage>
        <taxon>Viruses</taxon>
        <taxon>Duplodnaviria</taxon>
        <taxon>Heunggongvirae</taxon>
        <taxon>Uroviricota</taxon>
        <taxon>Caudoviricetes</taxon>
        <taxon>Chimalliviridae</taxon>
        <taxon>Tepukevirus</taxon>
        <taxon>Tepukevirus Psa21</taxon>
    </lineage>
</organism>
<keyword evidence="2" id="KW-1185">Reference proteome</keyword>
<accession>A0A481W487</accession>
<dbReference type="Proteomes" id="UP000294134">
    <property type="component" value="Segment"/>
</dbReference>
<name>A0A481W487_9CAUD</name>
<evidence type="ECO:0000313" key="2">
    <source>
        <dbReference type="Proteomes" id="UP000294134"/>
    </source>
</evidence>